<evidence type="ECO:0000313" key="1">
    <source>
        <dbReference type="EMBL" id="SNZ16046.1"/>
    </source>
</evidence>
<dbReference type="AlphaFoldDB" id="A0A285P7D5"/>
<dbReference type="EMBL" id="OBEJ01000003">
    <property type="protein sequence ID" value="SNZ16046.1"/>
    <property type="molecule type" value="Genomic_DNA"/>
</dbReference>
<name>A0A285P7D5_NATPI</name>
<keyword evidence="2" id="KW-1185">Reference proteome</keyword>
<evidence type="ECO:0000313" key="2">
    <source>
        <dbReference type="Proteomes" id="UP000219453"/>
    </source>
</evidence>
<gene>
    <name evidence="1" type="ORF">SAMN06269185_2682</name>
</gene>
<reference evidence="1 2" key="1">
    <citation type="submission" date="2017-09" db="EMBL/GenBank/DDBJ databases">
        <authorList>
            <person name="Ehlers B."/>
            <person name="Leendertz F.H."/>
        </authorList>
    </citation>
    <scope>NUCLEOTIDE SEQUENCE [LARGE SCALE GENOMIC DNA]</scope>
    <source>
        <strain evidence="1 2">DSM 27208</strain>
    </source>
</reference>
<proteinExistence type="predicted"/>
<organism evidence="1 2">
    <name type="scientific">Natronoarchaeum philippinense</name>
    <dbReference type="NCBI Taxonomy" id="558529"/>
    <lineage>
        <taxon>Archaea</taxon>
        <taxon>Methanobacteriati</taxon>
        <taxon>Methanobacteriota</taxon>
        <taxon>Stenosarchaea group</taxon>
        <taxon>Halobacteria</taxon>
        <taxon>Halobacteriales</taxon>
        <taxon>Natronoarchaeaceae</taxon>
    </lineage>
</organism>
<protein>
    <recommendedName>
        <fullName evidence="3">Small CPxCG-related zinc finger protein</fullName>
    </recommendedName>
</protein>
<accession>A0A285P7D5</accession>
<sequence>MPKVDCPDCERHIAMHELEARTVTQGDGFSTNYRCPFCRGNIEDVGSLMV</sequence>
<dbReference type="Proteomes" id="UP000219453">
    <property type="component" value="Unassembled WGS sequence"/>
</dbReference>
<evidence type="ECO:0008006" key="3">
    <source>
        <dbReference type="Google" id="ProtNLM"/>
    </source>
</evidence>